<feature type="transmembrane region" description="Helical" evidence="1">
    <location>
        <begin position="39"/>
        <end position="62"/>
    </location>
</feature>
<feature type="transmembrane region" description="Helical" evidence="1">
    <location>
        <begin position="74"/>
        <end position="95"/>
    </location>
</feature>
<dbReference type="SUPFAM" id="SSF103473">
    <property type="entry name" value="MFS general substrate transporter"/>
    <property type="match status" value="1"/>
</dbReference>
<dbReference type="OrthoDB" id="3697173at2"/>
<evidence type="ECO:0000313" key="3">
    <source>
        <dbReference type="Proteomes" id="UP000198546"/>
    </source>
</evidence>
<keyword evidence="1" id="KW-0472">Membrane</keyword>
<dbReference type="RefSeq" id="WP_090591701.1">
    <property type="nucleotide sequence ID" value="NZ_LT629688.1"/>
</dbReference>
<organism evidence="2 3">
    <name type="scientific">Auraticoccus monumenti</name>
    <dbReference type="NCBI Taxonomy" id="675864"/>
    <lineage>
        <taxon>Bacteria</taxon>
        <taxon>Bacillati</taxon>
        <taxon>Actinomycetota</taxon>
        <taxon>Actinomycetes</taxon>
        <taxon>Propionibacteriales</taxon>
        <taxon>Propionibacteriaceae</taxon>
        <taxon>Auraticoccus</taxon>
    </lineage>
</organism>
<dbReference type="EMBL" id="LT629688">
    <property type="protein sequence ID" value="SDD58606.1"/>
    <property type="molecule type" value="Genomic_DNA"/>
</dbReference>
<reference evidence="2 3" key="1">
    <citation type="submission" date="2016-10" db="EMBL/GenBank/DDBJ databases">
        <authorList>
            <person name="de Groot N.N."/>
        </authorList>
    </citation>
    <scope>NUCLEOTIDE SEQUENCE [LARGE SCALE GENOMIC DNA]</scope>
    <source>
        <strain evidence="2 3">MON 2.2</strain>
    </source>
</reference>
<accession>A0A1G6W0L5</accession>
<evidence type="ECO:0000313" key="2">
    <source>
        <dbReference type="EMBL" id="SDD58606.1"/>
    </source>
</evidence>
<feature type="transmembrane region" description="Helical" evidence="1">
    <location>
        <begin position="6"/>
        <end position="27"/>
    </location>
</feature>
<dbReference type="InterPro" id="IPR036259">
    <property type="entry name" value="MFS_trans_sf"/>
</dbReference>
<sequence>MVDPERTRDLFVVAALFGAFGFAWSGWGQEDPPRRWRPWLGVLSVLSLLLAVAGGVLSWSAWSSPTSVDGPAAGWFFGAVVGAELLLGLLGSLVLHRRGRPERIAPWISLVVGVHFLPLVALFDNWTLLLPAAVLVVSALLAVRAHRLRGRRPSAVTGLLNAPALLLTGVGNLLVGLLA</sequence>
<keyword evidence="1" id="KW-1133">Transmembrane helix</keyword>
<name>A0A1G6W0L5_9ACTN</name>
<keyword evidence="3" id="KW-1185">Reference proteome</keyword>
<dbReference type="STRING" id="675864.SAMN04489747_1291"/>
<gene>
    <name evidence="2" type="ORF">SAMN04489747_1291</name>
</gene>
<proteinExistence type="predicted"/>
<dbReference type="Proteomes" id="UP000198546">
    <property type="component" value="Chromosome i"/>
</dbReference>
<protein>
    <submittedName>
        <fullName evidence="2">Uncharacterized protein</fullName>
    </submittedName>
</protein>
<evidence type="ECO:0000256" key="1">
    <source>
        <dbReference type="SAM" id="Phobius"/>
    </source>
</evidence>
<keyword evidence="1" id="KW-0812">Transmembrane</keyword>
<dbReference type="AlphaFoldDB" id="A0A1G6W0L5"/>
<feature type="transmembrane region" description="Helical" evidence="1">
    <location>
        <begin position="104"/>
        <end position="122"/>
    </location>
</feature>
<feature type="transmembrane region" description="Helical" evidence="1">
    <location>
        <begin position="158"/>
        <end position="178"/>
    </location>
</feature>
<feature type="transmembrane region" description="Helical" evidence="1">
    <location>
        <begin position="128"/>
        <end position="146"/>
    </location>
</feature>